<dbReference type="Pfam" id="PF08447">
    <property type="entry name" value="PAS_3"/>
    <property type="match status" value="2"/>
</dbReference>
<dbReference type="Gene3D" id="3.30.70.270">
    <property type="match status" value="3"/>
</dbReference>
<dbReference type="Proteomes" id="UP001314681">
    <property type="component" value="Unassembled WGS sequence"/>
</dbReference>
<dbReference type="InterPro" id="IPR001610">
    <property type="entry name" value="PAC"/>
</dbReference>
<dbReference type="InterPro" id="IPR000160">
    <property type="entry name" value="GGDEF_dom"/>
</dbReference>
<dbReference type="InterPro" id="IPR035919">
    <property type="entry name" value="EAL_sf"/>
</dbReference>
<dbReference type="InterPro" id="IPR029016">
    <property type="entry name" value="GAF-like_dom_sf"/>
</dbReference>
<proteinExistence type="predicted"/>
<dbReference type="InterPro" id="IPR013655">
    <property type="entry name" value="PAS_fold_3"/>
</dbReference>
<dbReference type="EMBL" id="JAHQCX010000001">
    <property type="protein sequence ID" value="MBU9724525.1"/>
    <property type="molecule type" value="Genomic_DNA"/>
</dbReference>
<dbReference type="SUPFAM" id="SSF55785">
    <property type="entry name" value="PYP-like sensor domain (PAS domain)"/>
    <property type="match status" value="3"/>
</dbReference>
<dbReference type="Gene3D" id="3.30.450.20">
    <property type="entry name" value="PAS domain"/>
    <property type="match status" value="4"/>
</dbReference>
<evidence type="ECO:0000313" key="4">
    <source>
        <dbReference type="EMBL" id="MBU9724525.1"/>
    </source>
</evidence>
<comment type="caution">
    <text evidence="4">The sequence shown here is derived from an EMBL/GenBank/DDBJ whole genome shotgun (WGS) entry which is preliminary data.</text>
</comment>
<feature type="domain" description="PAC" evidence="1">
    <location>
        <begin position="810"/>
        <end position="863"/>
    </location>
</feature>
<feature type="domain" description="GGDEF" evidence="3">
    <location>
        <begin position="1389"/>
        <end position="1514"/>
    </location>
</feature>
<dbReference type="PANTHER" id="PTHR44757">
    <property type="entry name" value="DIGUANYLATE CYCLASE DGCP"/>
    <property type="match status" value="1"/>
</dbReference>
<dbReference type="PROSITE" id="PS50113">
    <property type="entry name" value="PAC"/>
    <property type="match status" value="4"/>
</dbReference>
<dbReference type="InterPro" id="IPR000014">
    <property type="entry name" value="PAS"/>
</dbReference>
<evidence type="ECO:0000259" key="1">
    <source>
        <dbReference type="PROSITE" id="PS50113"/>
    </source>
</evidence>
<evidence type="ECO:0000313" key="5">
    <source>
        <dbReference type="Proteomes" id="UP001314681"/>
    </source>
</evidence>
<feature type="domain" description="EAL" evidence="2">
    <location>
        <begin position="1515"/>
        <end position="1769"/>
    </location>
</feature>
<dbReference type="CDD" id="cd01949">
    <property type="entry name" value="GGDEF"/>
    <property type="match status" value="2"/>
</dbReference>
<feature type="domain" description="PAC" evidence="1">
    <location>
        <begin position="207"/>
        <end position="259"/>
    </location>
</feature>
<keyword evidence="5" id="KW-1185">Reference proteome</keyword>
<dbReference type="InterPro" id="IPR001633">
    <property type="entry name" value="EAL_dom"/>
</dbReference>
<keyword evidence="4" id="KW-0548">Nucleotidyltransferase</keyword>
<sequence>MRDQDRTNFKMTPGGIFQCKYDPGWTVIYANDGLFQFLEYTREEFRELFDNQMAGVIYPEDLEPMYRTVSEQLKKGNVVENENRLVCKSGEVKWIWISCEFVAREGEEPYFYCMFHDITRQKQAQSRIKISEQRYDIILSMTQDVIYEWNYETREIYYAPTFEKKFGYVPPAKNFPCTVLEKGIIYPDDEELFRSHFQKIVDGEAEAVGEYRILKADESFIWCRITASAIRDDNAKLQKVIGMISDIDEQKRKVFFAQEQAMRDTLTGLYNRGATERLINEYLNGYGGMAAFLVIDVDNFKGVNDTLGHVYGDAVLGDMGYHLKKMSRSGDIIGRVGGDEFVVFLTELPNAETALHVAQRIGRIFHRSIEEAHIQYEITGSIGIAFYPKDGQDYLSLFSRADTAMYYAKHSGKNQLAVYDEIEASELPLNRKEEPDEEKAGIQKNFRDNIIEYVFRIFYENEDVDKALPVLLDLIGKIFDESRLYILEIVGGPGLARNTFEWCNTGIPSMKEEQDVFEYLQNPMEFDQNQIYSCEDVEALPEGEFKDWLVKRGAVSTLICKLIEDHRVVAVIGFEDCRKKRRASLEEKDALSLISQTISLFLMRARRQEEIRRQQAFSERLLKRVTTCIYSIDPESYKLIFVNSNIRCYLKGLKVGDLCYRSIRGMERPCPDCPMAELSQEHNCVTKELYHPNMKKWTETTAAFMRWADGRTVCLVNSYDITRYKEKKETNPGSEIQYMTAASHTRLKVWEYDLQKEVLILAESTRGQGDSQRCLEQIPESLIDMGMIHPESVETVRKLYAELKEGKRAVQQEIRIRTADCPKWQWERIRYLTIFDEVGRPVRAIGVGENITQQKEAEINYQKELQAMHTLSDGVVWVSRVNLTENRVEYLKSEQYPDYEYQGVMPYEEMLQLVSGEIVNQDDRKRFLSTMSRGALRTAYASNHTTVSMDYRFKNSKGRMYWVNYHIKLVPDAISRDLYAYGMVRNIDAQKNMELSLSKKAQKDPATGVYNKDTAMIMMKEAIRKAMEAQKSQLLLVFRLDTYGELVRRGGYLMADDVMKELSSQLKLVFGSIQVMGRFNMDELDILLISEKAEQDILGLVKEVRKTIKTPYLFAKIPIEAIITTGIAYTEGNYTDVAHTDLENLYQRARIALEAAEKENSRCQIYSEKLSAKDWKIKTVKAWEDSRVTFYENRDMQEVLLRCAFSLMTSKEFERAIDNVLRQIAGYYGADRAFLAEFKSGADECRQFYISDIGHNQMIKKQTAPDEVSFWRKWFMNNKKLACENIEEFRDNFPEDYKRLKKNGICSIQAVALEADNEITGCLGIENPVKNWMDFDLLDSVKHFVINEMVKRDMQQEQKYLGYHDVLTNLLNRNSYIRYNTSLKEDALISLGVLSADINGLKKVNIAYGHDAGDHLVKLTADILNSQFYDSQVFRFAGDEFMVVAENLTKDVFRERIELVRMKVAESYAMGVSIGYAWADTEINLDRLVAHADERMVIAKQNFYKKEEWESGRYNPHRLEGLKRVIQQGLFKMYLQPKAELPTGRICGAEALVRFEDQRFGVIGPDKFIPQLEREGMVHAVDLYMFGRVCETLRDWQDQGITLIMISVNFSRSTLLEENLMEQVEEIWKKYQVPKEYIEIEITESFGEMERETLVQIGQRIIEHGFRVSLDDFGAQYSNIAILSVLPLHELKLDKSLTHDLFSSNNTRVVVKHFLNLCKELGILSVAEGVESSEQLDVLRELGCNYIQGYYLNKPIPLAEFEQMYMLISPSTSAH</sequence>
<dbReference type="PANTHER" id="PTHR44757:SF2">
    <property type="entry name" value="BIOFILM ARCHITECTURE MAINTENANCE PROTEIN MBAA"/>
    <property type="match status" value="1"/>
</dbReference>
<dbReference type="Pfam" id="PF00563">
    <property type="entry name" value="EAL"/>
    <property type="match status" value="1"/>
</dbReference>
<feature type="domain" description="PAC" evidence="1">
    <location>
        <begin position="79"/>
        <end position="130"/>
    </location>
</feature>
<dbReference type="PROSITE" id="PS50887">
    <property type="entry name" value="GGDEF"/>
    <property type="match status" value="3"/>
</dbReference>
<dbReference type="SUPFAM" id="SSF55073">
    <property type="entry name" value="Nucleotide cyclase"/>
    <property type="match status" value="3"/>
</dbReference>
<dbReference type="SMART" id="SM00086">
    <property type="entry name" value="PAC"/>
    <property type="match status" value="5"/>
</dbReference>
<dbReference type="CDD" id="cd00130">
    <property type="entry name" value="PAS"/>
    <property type="match status" value="2"/>
</dbReference>
<dbReference type="SUPFAM" id="SSF55781">
    <property type="entry name" value="GAF domain-like"/>
    <property type="match status" value="2"/>
</dbReference>
<dbReference type="PROSITE" id="PS50883">
    <property type="entry name" value="EAL"/>
    <property type="match status" value="1"/>
</dbReference>
<gene>
    <name evidence="4" type="ORF">KTH90_00710</name>
</gene>
<dbReference type="NCBIfam" id="TIGR00254">
    <property type="entry name" value="GGDEF"/>
    <property type="match status" value="3"/>
</dbReference>
<evidence type="ECO:0000259" key="2">
    <source>
        <dbReference type="PROSITE" id="PS50883"/>
    </source>
</evidence>
<dbReference type="InterPro" id="IPR052155">
    <property type="entry name" value="Biofilm_reg_signaling"/>
</dbReference>
<reference evidence="4 5" key="1">
    <citation type="submission" date="2021-06" db="EMBL/GenBank/DDBJ databases">
        <title>Description of novel taxa of the family Lachnospiraceae.</title>
        <authorList>
            <person name="Chaplin A.V."/>
            <person name="Sokolova S.R."/>
            <person name="Pikina A.P."/>
            <person name="Korzhanova M."/>
            <person name="Belova V."/>
            <person name="Korostin D."/>
            <person name="Efimov B.A."/>
        </authorList>
    </citation>
    <scope>NUCLEOTIDE SEQUENCE [LARGE SCALE GENOMIC DNA]</scope>
    <source>
        <strain evidence="4 5">ASD4241</strain>
    </source>
</reference>
<dbReference type="NCBIfam" id="TIGR00229">
    <property type="entry name" value="sensory_box"/>
    <property type="match status" value="2"/>
</dbReference>
<dbReference type="SUPFAM" id="SSF141868">
    <property type="entry name" value="EAL domain-like"/>
    <property type="match status" value="1"/>
</dbReference>
<dbReference type="Pfam" id="PF00990">
    <property type="entry name" value="GGDEF"/>
    <property type="match status" value="3"/>
</dbReference>
<accession>A0ABS6K1I0</accession>
<feature type="domain" description="GGDEF" evidence="3">
    <location>
        <begin position="1031"/>
        <end position="1170"/>
    </location>
</feature>
<protein>
    <submittedName>
        <fullName evidence="4">Diguanylate cyclase</fullName>
        <ecNumber evidence="4">2.7.7.65</ecNumber>
    </submittedName>
</protein>
<feature type="domain" description="GGDEF" evidence="3">
    <location>
        <begin position="288"/>
        <end position="421"/>
    </location>
</feature>
<dbReference type="InterPro" id="IPR029787">
    <property type="entry name" value="Nucleotide_cyclase"/>
</dbReference>
<feature type="domain" description="PAC" evidence="1">
    <location>
        <begin position="947"/>
        <end position="999"/>
    </location>
</feature>
<dbReference type="SMART" id="SM00052">
    <property type="entry name" value="EAL"/>
    <property type="match status" value="1"/>
</dbReference>
<dbReference type="Pfam" id="PF13426">
    <property type="entry name" value="PAS_9"/>
    <property type="match status" value="1"/>
</dbReference>
<dbReference type="InterPro" id="IPR035965">
    <property type="entry name" value="PAS-like_dom_sf"/>
</dbReference>
<evidence type="ECO:0000259" key="3">
    <source>
        <dbReference type="PROSITE" id="PS50887"/>
    </source>
</evidence>
<organism evidence="4 5">
    <name type="scientific">Diplocloster modestus</name>
    <dbReference type="NCBI Taxonomy" id="2850322"/>
    <lineage>
        <taxon>Bacteria</taxon>
        <taxon>Bacillati</taxon>
        <taxon>Bacillota</taxon>
        <taxon>Clostridia</taxon>
        <taxon>Lachnospirales</taxon>
        <taxon>Lachnospiraceae</taxon>
        <taxon>Diplocloster</taxon>
    </lineage>
</organism>
<name>A0ABS6K1I0_9FIRM</name>
<dbReference type="CDD" id="cd01948">
    <property type="entry name" value="EAL"/>
    <property type="match status" value="1"/>
</dbReference>
<dbReference type="InterPro" id="IPR000700">
    <property type="entry name" value="PAS-assoc_C"/>
</dbReference>
<dbReference type="RefSeq" id="WP_158351514.1">
    <property type="nucleotide sequence ID" value="NZ_JAHQCX010000001.1"/>
</dbReference>
<dbReference type="EC" id="2.7.7.65" evidence="4"/>
<keyword evidence="4" id="KW-0808">Transferase</keyword>
<dbReference type="GO" id="GO:0052621">
    <property type="term" value="F:diguanylate cyclase activity"/>
    <property type="evidence" value="ECO:0007669"/>
    <property type="project" value="UniProtKB-EC"/>
</dbReference>
<dbReference type="SMART" id="SM00267">
    <property type="entry name" value="GGDEF"/>
    <property type="match status" value="3"/>
</dbReference>
<dbReference type="Gene3D" id="3.20.20.450">
    <property type="entry name" value="EAL domain"/>
    <property type="match status" value="1"/>
</dbReference>
<dbReference type="InterPro" id="IPR043128">
    <property type="entry name" value="Rev_trsase/Diguanyl_cyclase"/>
</dbReference>
<dbReference type="Gene3D" id="3.30.450.40">
    <property type="match status" value="2"/>
</dbReference>